<evidence type="ECO:0000256" key="1">
    <source>
        <dbReference type="SAM" id="MobiDB-lite"/>
    </source>
</evidence>
<protein>
    <submittedName>
        <fullName evidence="3">Uncharacterized protein</fullName>
    </submittedName>
</protein>
<feature type="transmembrane region" description="Helical" evidence="2">
    <location>
        <begin position="65"/>
        <end position="87"/>
    </location>
</feature>
<comment type="caution">
    <text evidence="3">The sequence shown here is derived from an EMBL/GenBank/DDBJ whole genome shotgun (WGS) entry which is preliminary data.</text>
</comment>
<evidence type="ECO:0000256" key="2">
    <source>
        <dbReference type="SAM" id="Phobius"/>
    </source>
</evidence>
<proteinExistence type="predicted"/>
<name>A0A507D931_9FUNG</name>
<reference evidence="3 4" key="1">
    <citation type="journal article" date="2019" name="Sci. Rep.">
        <title>Comparative genomics of chytrid fungi reveal insights into the obligate biotrophic and pathogenic lifestyle of Synchytrium endobioticum.</title>
        <authorList>
            <person name="van de Vossenberg B.T.L.H."/>
            <person name="Warris S."/>
            <person name="Nguyen H.D.T."/>
            <person name="van Gent-Pelzer M.P.E."/>
            <person name="Joly D.L."/>
            <person name="van de Geest H.C."/>
            <person name="Bonants P.J.M."/>
            <person name="Smith D.S."/>
            <person name="Levesque C.A."/>
            <person name="van der Lee T.A.J."/>
        </authorList>
    </citation>
    <scope>NUCLEOTIDE SEQUENCE [LARGE SCALE GENOMIC DNA]</scope>
    <source>
        <strain evidence="3 4">LEV6574</strain>
    </source>
</reference>
<dbReference type="AlphaFoldDB" id="A0A507D931"/>
<feature type="compositionally biased region" description="Low complexity" evidence="1">
    <location>
        <begin position="197"/>
        <end position="213"/>
    </location>
</feature>
<gene>
    <name evidence="3" type="ORF">SeLEV6574_g02269</name>
</gene>
<evidence type="ECO:0000313" key="4">
    <source>
        <dbReference type="Proteomes" id="UP000320475"/>
    </source>
</evidence>
<feature type="compositionally biased region" description="Basic and acidic residues" evidence="1">
    <location>
        <begin position="184"/>
        <end position="196"/>
    </location>
</feature>
<dbReference type="EMBL" id="QEAM01000061">
    <property type="protein sequence ID" value="TPX48053.1"/>
    <property type="molecule type" value="Genomic_DNA"/>
</dbReference>
<evidence type="ECO:0000313" key="3">
    <source>
        <dbReference type="EMBL" id="TPX48053.1"/>
    </source>
</evidence>
<keyword evidence="2" id="KW-1133">Transmembrane helix</keyword>
<accession>A0A507D931</accession>
<sequence length="231" mass="24937">MHPGPHDLAPLNDEIDGCNLLRRFNDPDRPTWGSLIMQTSLLLASAAITVVSFDAMIHPLLSSRNILFGAVGCVPLATTVVFGYALWISARKFFSANRRVELEIAGIGPAPVPIEAPDLENQLPQVNDGQIPVHINDEAHHAGTAGVNAVAPQHEYQIHFPRVGISLAGETPPFHPSSSYAQDIHSDESNSRDGHHSQGSSPSSYSQNSVSPGRAGSSHPHQGVRSIRYRR</sequence>
<dbReference type="VEuPathDB" id="FungiDB:SeMB42_g02510"/>
<keyword evidence="2" id="KW-0812">Transmembrane</keyword>
<feature type="transmembrane region" description="Helical" evidence="2">
    <location>
        <begin position="32"/>
        <end position="53"/>
    </location>
</feature>
<keyword evidence="2" id="KW-0472">Membrane</keyword>
<dbReference type="Proteomes" id="UP000320475">
    <property type="component" value="Unassembled WGS sequence"/>
</dbReference>
<feature type="region of interest" description="Disordered" evidence="1">
    <location>
        <begin position="171"/>
        <end position="231"/>
    </location>
</feature>
<organism evidence="3 4">
    <name type="scientific">Synchytrium endobioticum</name>
    <dbReference type="NCBI Taxonomy" id="286115"/>
    <lineage>
        <taxon>Eukaryota</taxon>
        <taxon>Fungi</taxon>
        <taxon>Fungi incertae sedis</taxon>
        <taxon>Chytridiomycota</taxon>
        <taxon>Chytridiomycota incertae sedis</taxon>
        <taxon>Chytridiomycetes</taxon>
        <taxon>Synchytriales</taxon>
        <taxon>Synchytriaceae</taxon>
        <taxon>Synchytrium</taxon>
    </lineage>
</organism>